<dbReference type="Gene3D" id="1.10.3870.10">
    <property type="entry name" value="AF1437-like domain superfamily"/>
    <property type="match status" value="1"/>
</dbReference>
<dbReference type="InterPro" id="IPR036412">
    <property type="entry name" value="HAD-like_sf"/>
</dbReference>
<comment type="caution">
    <text evidence="1">The sequence shown here is derived from an EMBL/GenBank/DDBJ whole genome shotgun (WGS) entry which is preliminary data.</text>
</comment>
<dbReference type="AlphaFoldDB" id="A0A832GKR0"/>
<sequence>MPFIAFDCEGPLTLNDNAFEFAKALMPKGDYFFTQISRFDDYLADIKKRPGYKAGDTLKLILPFLKLFGATNALLEEFSEKTLLLLRGVKETIPKIAKLLPTFIVSTSYRPYLAALCNRINFPLEQVFCTEVDFEVITLSPEEKRILREFYEEILLMPPIELPLDAKTPEDLPPSLRNLLDRLEEIFFERIWAMDCGYFLREVNPIGGEEKAKACREIASSLGEPYALGFYCGDSITDCQALELLREGGGVSLSFNGNRYALRSAEFYVLSRSAYLFAELVPLFLDGGVEALRKFTGLPTGAEEFGVIPKENEALFWELVKKSESMRKAVRGEAIGALG</sequence>
<accession>A0A832GKR0</accession>
<gene>
    <name evidence="1" type="ORF">ENT73_01260</name>
</gene>
<dbReference type="InterPro" id="IPR023214">
    <property type="entry name" value="HAD_sf"/>
</dbReference>
<reference evidence="1" key="1">
    <citation type="journal article" date="2020" name="mSystems">
        <title>Genome- and Community-Level Interaction Insights into Carbon Utilization and Element Cycling Functions of Hydrothermarchaeota in Hydrothermal Sediment.</title>
        <authorList>
            <person name="Zhou Z."/>
            <person name="Liu Y."/>
            <person name="Xu W."/>
            <person name="Pan J."/>
            <person name="Luo Z.H."/>
            <person name="Li M."/>
        </authorList>
    </citation>
    <scope>NUCLEOTIDE SEQUENCE [LARGE SCALE GENOMIC DNA]</scope>
    <source>
        <strain evidence="1">SpSt-605</strain>
    </source>
</reference>
<dbReference type="SUPFAM" id="SSF56784">
    <property type="entry name" value="HAD-like"/>
    <property type="match status" value="1"/>
</dbReference>
<name>A0A832GKR0_9BACT</name>
<proteinExistence type="predicted"/>
<dbReference type="Gene3D" id="3.40.50.1000">
    <property type="entry name" value="HAD superfamily/HAD-like"/>
    <property type="match status" value="1"/>
</dbReference>
<organism evidence="1">
    <name type="scientific">Caldimicrobium thiodismutans</name>
    <dbReference type="NCBI Taxonomy" id="1653476"/>
    <lineage>
        <taxon>Bacteria</taxon>
        <taxon>Pseudomonadati</taxon>
        <taxon>Thermodesulfobacteriota</taxon>
        <taxon>Thermodesulfobacteria</taxon>
        <taxon>Thermodesulfobacteriales</taxon>
        <taxon>Thermodesulfobacteriaceae</taxon>
        <taxon>Caldimicrobium</taxon>
    </lineage>
</organism>
<dbReference type="EMBL" id="DSZU01000022">
    <property type="protein sequence ID" value="HGV54703.1"/>
    <property type="molecule type" value="Genomic_DNA"/>
</dbReference>
<protein>
    <submittedName>
        <fullName evidence="1">Uncharacterized protein</fullName>
    </submittedName>
</protein>
<evidence type="ECO:0000313" key="1">
    <source>
        <dbReference type="EMBL" id="HGV54703.1"/>
    </source>
</evidence>